<dbReference type="VEuPathDB" id="FungiDB:PSTT_02616"/>
<evidence type="ECO:0000313" key="3">
    <source>
        <dbReference type="Proteomes" id="UP000239156"/>
    </source>
</evidence>
<dbReference type="EMBL" id="PKSL01000016">
    <property type="protein sequence ID" value="POW14738.1"/>
    <property type="molecule type" value="Genomic_DNA"/>
</dbReference>
<dbReference type="Proteomes" id="UP000239156">
    <property type="component" value="Unassembled WGS sequence"/>
</dbReference>
<feature type="compositionally biased region" description="Polar residues" evidence="1">
    <location>
        <begin position="21"/>
        <end position="34"/>
    </location>
</feature>
<sequence>VTVIGFHTVKQTEALSKIESQIPGQGGNTVSQSKAGPHLPHRIPPATLQSAILKQLDYQIQNQDSRMLALMIICILLASLQVQSYVAHGKYPVGREPSGSSSSFDFPPPAGGLRFWTRRSVHLPASPLSTHAKKDVLPVQVSCRPQISKVTYLSSPTRKSRATTPGVRTMIFPDPTTHPRRTIMDYPTSFLDIDSLTCSKPQHLSLRHRFS</sequence>
<protein>
    <submittedName>
        <fullName evidence="2">Uncharacterized protein</fullName>
    </submittedName>
</protein>
<name>A0A2S4VZ04_9BASI</name>
<feature type="region of interest" description="Disordered" evidence="1">
    <location>
        <begin position="21"/>
        <end position="41"/>
    </location>
</feature>
<gene>
    <name evidence="2" type="ORF">PSTT_02616</name>
</gene>
<reference evidence="2" key="1">
    <citation type="submission" date="2017-12" db="EMBL/GenBank/DDBJ databases">
        <title>Gene loss provides genomic basis for host adaptation in cereal stripe rust fungi.</title>
        <authorList>
            <person name="Xia C."/>
        </authorList>
    </citation>
    <scope>NUCLEOTIDE SEQUENCE [LARGE SCALE GENOMIC DNA]</scope>
    <source>
        <strain evidence="2">93-210</strain>
    </source>
</reference>
<feature type="non-terminal residue" evidence="2">
    <location>
        <position position="1"/>
    </location>
</feature>
<evidence type="ECO:0000256" key="1">
    <source>
        <dbReference type="SAM" id="MobiDB-lite"/>
    </source>
</evidence>
<accession>A0A2S4VZ04</accession>
<feature type="region of interest" description="Disordered" evidence="1">
    <location>
        <begin position="154"/>
        <end position="176"/>
    </location>
</feature>
<dbReference type="AlphaFoldDB" id="A0A2S4VZ04"/>
<dbReference type="VEuPathDB" id="FungiDB:PSHT_00136"/>
<comment type="caution">
    <text evidence="2">The sequence shown here is derived from an EMBL/GenBank/DDBJ whole genome shotgun (WGS) entry which is preliminary data.</text>
</comment>
<keyword evidence="3" id="KW-1185">Reference proteome</keyword>
<feature type="non-terminal residue" evidence="2">
    <location>
        <position position="211"/>
    </location>
</feature>
<evidence type="ECO:0000313" key="2">
    <source>
        <dbReference type="EMBL" id="POW14738.1"/>
    </source>
</evidence>
<organism evidence="2 3">
    <name type="scientific">Puccinia striiformis</name>
    <dbReference type="NCBI Taxonomy" id="27350"/>
    <lineage>
        <taxon>Eukaryota</taxon>
        <taxon>Fungi</taxon>
        <taxon>Dikarya</taxon>
        <taxon>Basidiomycota</taxon>
        <taxon>Pucciniomycotina</taxon>
        <taxon>Pucciniomycetes</taxon>
        <taxon>Pucciniales</taxon>
        <taxon>Pucciniaceae</taxon>
        <taxon>Puccinia</taxon>
    </lineage>
</organism>
<proteinExistence type="predicted"/>